<reference evidence="1" key="1">
    <citation type="journal article" date="2022" name="bioRxiv">
        <title>Sequencing and chromosome-scale assembly of the giantPleurodeles waltlgenome.</title>
        <authorList>
            <person name="Brown T."/>
            <person name="Elewa A."/>
            <person name="Iarovenko S."/>
            <person name="Subramanian E."/>
            <person name="Araus A.J."/>
            <person name="Petzold A."/>
            <person name="Susuki M."/>
            <person name="Suzuki K.-i.T."/>
            <person name="Hayashi T."/>
            <person name="Toyoda A."/>
            <person name="Oliveira C."/>
            <person name="Osipova E."/>
            <person name="Leigh N.D."/>
            <person name="Simon A."/>
            <person name="Yun M.H."/>
        </authorList>
    </citation>
    <scope>NUCLEOTIDE SEQUENCE</scope>
    <source>
        <strain evidence="1">20211129_DDA</strain>
        <tissue evidence="1">Liver</tissue>
    </source>
</reference>
<proteinExistence type="predicted"/>
<accession>A0AAV7UL60</accession>
<evidence type="ECO:0000313" key="1">
    <source>
        <dbReference type="EMBL" id="KAJ1188357.1"/>
    </source>
</evidence>
<organism evidence="1 2">
    <name type="scientific">Pleurodeles waltl</name>
    <name type="common">Iberian ribbed newt</name>
    <dbReference type="NCBI Taxonomy" id="8319"/>
    <lineage>
        <taxon>Eukaryota</taxon>
        <taxon>Metazoa</taxon>
        <taxon>Chordata</taxon>
        <taxon>Craniata</taxon>
        <taxon>Vertebrata</taxon>
        <taxon>Euteleostomi</taxon>
        <taxon>Amphibia</taxon>
        <taxon>Batrachia</taxon>
        <taxon>Caudata</taxon>
        <taxon>Salamandroidea</taxon>
        <taxon>Salamandridae</taxon>
        <taxon>Pleurodelinae</taxon>
        <taxon>Pleurodeles</taxon>
    </lineage>
</organism>
<dbReference type="InterPro" id="IPR004244">
    <property type="entry name" value="Transposase_22"/>
</dbReference>
<dbReference type="Gene3D" id="3.30.70.1820">
    <property type="entry name" value="L1 transposable element, RRM domain"/>
    <property type="match status" value="1"/>
</dbReference>
<dbReference type="AlphaFoldDB" id="A0AAV7UL60"/>
<gene>
    <name evidence="1" type="ORF">NDU88_005118</name>
</gene>
<sequence length="186" mass="21052">METRLEDSEGRCRWNSVCLLGFLECAEGSTVESFVEQWIRDVLQPVGLSTVFGVERAHRALVAPPRHRAPPRAIVARLLNYKDRDCTLLTARETNRAVFENCKISISSDYTNKVQSSGKLCTMNIRYMLLYPARLKVISGGKSQFFDHPEEVWRCGTRLARVPLGGLELAQLLLLEWSARTLEEGP</sequence>
<dbReference type="Proteomes" id="UP001066276">
    <property type="component" value="Chromosome 3_1"/>
</dbReference>
<evidence type="ECO:0000313" key="2">
    <source>
        <dbReference type="Proteomes" id="UP001066276"/>
    </source>
</evidence>
<name>A0AAV7UL60_PLEWA</name>
<keyword evidence="2" id="KW-1185">Reference proteome</keyword>
<dbReference type="PANTHER" id="PTHR11505">
    <property type="entry name" value="L1 TRANSPOSABLE ELEMENT-RELATED"/>
    <property type="match status" value="1"/>
</dbReference>
<dbReference type="EMBL" id="JANPWB010000005">
    <property type="protein sequence ID" value="KAJ1188357.1"/>
    <property type="molecule type" value="Genomic_DNA"/>
</dbReference>
<protein>
    <submittedName>
        <fullName evidence="1">Uncharacterized protein</fullName>
    </submittedName>
</protein>
<comment type="caution">
    <text evidence="1">The sequence shown here is derived from an EMBL/GenBank/DDBJ whole genome shotgun (WGS) entry which is preliminary data.</text>
</comment>